<protein>
    <submittedName>
        <fullName evidence="1">Uncharacterized protein</fullName>
    </submittedName>
</protein>
<proteinExistence type="predicted"/>
<reference evidence="1" key="1">
    <citation type="journal article" date="2015" name="Nature">
        <title>Complex archaea that bridge the gap between prokaryotes and eukaryotes.</title>
        <authorList>
            <person name="Spang A."/>
            <person name="Saw J.H."/>
            <person name="Jorgensen S.L."/>
            <person name="Zaremba-Niedzwiedzka K."/>
            <person name="Martijn J."/>
            <person name="Lind A.E."/>
            <person name="van Eijk R."/>
            <person name="Schleper C."/>
            <person name="Guy L."/>
            <person name="Ettema T.J."/>
        </authorList>
    </citation>
    <scope>NUCLEOTIDE SEQUENCE</scope>
</reference>
<comment type="caution">
    <text evidence="1">The sequence shown here is derived from an EMBL/GenBank/DDBJ whole genome shotgun (WGS) entry which is preliminary data.</text>
</comment>
<dbReference type="AlphaFoldDB" id="A0A0F9JCP3"/>
<sequence>MTALTKDKNTLAKDRERSINMKVAATTKLFAGAGICSDALGNAVAAADVAGLATMGIAEEQVDNSAGAAGDLEIRVRKGVFEFETSGGSAVTAADVGRVVFWLDDQTVVKAAGVTNDVKAGILDSIDVESGKPWVKLFDETVL</sequence>
<gene>
    <name evidence="1" type="ORF">LCGC14_1472270</name>
</gene>
<accession>A0A0F9JCP3</accession>
<name>A0A0F9JCP3_9ZZZZ</name>
<evidence type="ECO:0000313" key="1">
    <source>
        <dbReference type="EMBL" id="KKM67318.1"/>
    </source>
</evidence>
<organism evidence="1">
    <name type="scientific">marine sediment metagenome</name>
    <dbReference type="NCBI Taxonomy" id="412755"/>
    <lineage>
        <taxon>unclassified sequences</taxon>
        <taxon>metagenomes</taxon>
        <taxon>ecological metagenomes</taxon>
    </lineage>
</organism>
<dbReference type="EMBL" id="LAZR01010369">
    <property type="protein sequence ID" value="KKM67318.1"/>
    <property type="molecule type" value="Genomic_DNA"/>
</dbReference>